<dbReference type="InterPro" id="IPR011050">
    <property type="entry name" value="Pectin_lyase_fold/virulence"/>
</dbReference>
<dbReference type="Gene3D" id="2.160.20.10">
    <property type="entry name" value="Single-stranded right-handed beta-helix, Pectin lyase-like"/>
    <property type="match status" value="1"/>
</dbReference>
<dbReference type="InterPro" id="IPR006626">
    <property type="entry name" value="PbH1"/>
</dbReference>
<reference evidence="2" key="1">
    <citation type="journal article" date="2015" name="Nature">
        <title>Complex archaea that bridge the gap between prokaryotes and eukaryotes.</title>
        <authorList>
            <person name="Spang A."/>
            <person name="Saw J.H."/>
            <person name="Jorgensen S.L."/>
            <person name="Zaremba-Niedzwiedzka K."/>
            <person name="Martijn J."/>
            <person name="Lind A.E."/>
            <person name="van Eijk R."/>
            <person name="Schleper C."/>
            <person name="Guy L."/>
            <person name="Ettema T.J."/>
        </authorList>
    </citation>
    <scope>NUCLEOTIDE SEQUENCE</scope>
</reference>
<dbReference type="SMART" id="SM00710">
    <property type="entry name" value="PbH1"/>
    <property type="match status" value="3"/>
</dbReference>
<proteinExistence type="predicted"/>
<feature type="region of interest" description="Disordered" evidence="1">
    <location>
        <begin position="45"/>
        <end position="80"/>
    </location>
</feature>
<evidence type="ECO:0008006" key="3">
    <source>
        <dbReference type="Google" id="ProtNLM"/>
    </source>
</evidence>
<comment type="caution">
    <text evidence="2">The sequence shown here is derived from an EMBL/GenBank/DDBJ whole genome shotgun (WGS) entry which is preliminary data.</text>
</comment>
<accession>A0A0F9L272</accession>
<dbReference type="EMBL" id="LAZR01013477">
    <property type="protein sequence ID" value="KKM21795.1"/>
    <property type="molecule type" value="Genomic_DNA"/>
</dbReference>
<dbReference type="InterPro" id="IPR012334">
    <property type="entry name" value="Pectin_lyas_fold"/>
</dbReference>
<dbReference type="SUPFAM" id="SSF51126">
    <property type="entry name" value="Pectin lyase-like"/>
    <property type="match status" value="1"/>
</dbReference>
<gene>
    <name evidence="2" type="ORF">LCGC14_1631860</name>
</gene>
<evidence type="ECO:0000313" key="2">
    <source>
        <dbReference type="EMBL" id="KKM21795.1"/>
    </source>
</evidence>
<dbReference type="AlphaFoldDB" id="A0A0F9L272"/>
<feature type="compositionally biased region" description="Acidic residues" evidence="1">
    <location>
        <begin position="55"/>
        <end position="80"/>
    </location>
</feature>
<organism evidence="2">
    <name type="scientific">marine sediment metagenome</name>
    <dbReference type="NCBI Taxonomy" id="412755"/>
    <lineage>
        <taxon>unclassified sequences</taxon>
        <taxon>metagenomes</taxon>
        <taxon>ecological metagenomes</taxon>
    </lineage>
</organism>
<sequence>MHVRCTHCGLDVEAPDGSLGKSLRCPKCSGIFECALPTAAVVVEEDEPTGPAEELLLEDEVPAEPAEGEPMELSDELDEGPTLEDLSRAVTPSDALSHLSGDRPKQVMKESPRQWYILVSGVAAVAMTYEDLKRKARIAAIKPKTKIYYAPEDLTIENCTFKDNYRDGVILIGGSGTNTITGNSFSGASTSKKAILIEPATDVPAISGTLNVTYNTLSGKRNLLVFNHYYPDTDKLALNVVHNTVHETAGPAVSFYAAYTDDAAAAGFNKFDSITIRDNIFSGSGDPGEDDSGLGVWKLFLNHLRGQFSHFEHCFFGVGVHSLSPSVAGHIIGMLVLHVPVQILE</sequence>
<evidence type="ECO:0000256" key="1">
    <source>
        <dbReference type="SAM" id="MobiDB-lite"/>
    </source>
</evidence>
<protein>
    <recommendedName>
        <fullName evidence="3">Right handed beta helix domain-containing protein</fullName>
    </recommendedName>
</protein>
<name>A0A0F9L272_9ZZZZ</name>